<gene>
    <name evidence="2" type="ORF">GC722_07310</name>
</gene>
<accession>A0A6A9V0R2</accession>
<organism evidence="2 3">
    <name type="scientific">Auraticoccus cholistanensis</name>
    <dbReference type="NCBI Taxonomy" id="2656650"/>
    <lineage>
        <taxon>Bacteria</taxon>
        <taxon>Bacillati</taxon>
        <taxon>Actinomycetota</taxon>
        <taxon>Actinomycetes</taxon>
        <taxon>Propionibacteriales</taxon>
        <taxon>Propionibacteriaceae</taxon>
        <taxon>Auraticoccus</taxon>
    </lineage>
</organism>
<feature type="transmembrane region" description="Helical" evidence="1">
    <location>
        <begin position="237"/>
        <end position="258"/>
    </location>
</feature>
<feature type="transmembrane region" description="Helical" evidence="1">
    <location>
        <begin position="207"/>
        <end position="225"/>
    </location>
</feature>
<keyword evidence="1" id="KW-1133">Transmembrane helix</keyword>
<proteinExistence type="predicted"/>
<dbReference type="GO" id="GO:0006508">
    <property type="term" value="P:proteolysis"/>
    <property type="evidence" value="ECO:0007669"/>
    <property type="project" value="UniProtKB-KW"/>
</dbReference>
<keyword evidence="3" id="KW-1185">Reference proteome</keyword>
<dbReference type="PIRSF" id="PIRSF033101">
    <property type="entry name" value="UCP033101"/>
    <property type="match status" value="1"/>
</dbReference>
<keyword evidence="2" id="KW-0378">Hydrolase</keyword>
<keyword evidence="2" id="KW-0645">Protease</keyword>
<name>A0A6A9V0R2_9ACTN</name>
<dbReference type="GO" id="GO:0008237">
    <property type="term" value="F:metallopeptidase activity"/>
    <property type="evidence" value="ECO:0007669"/>
    <property type="project" value="UniProtKB-KW"/>
</dbReference>
<sequence length="275" mass="28503">MEPLPVSYYVSAVVVTVAVVLGPVLLAVLLVRRTSVPARAIWVGVLTFAVAQLFTRLPLMSAVQAGAGGWVLAHPVLWLVLLCLSAGVFEEGARWLGFRFLLPGEPDRRAVPVGAGVGHGGLEAVVLVGVTVGTTALTYAVLGSGQLPSGSLPPEAVSALQTQRDALAQLGAAGQLAALWERVVAMGVHVVLSVLVFRAVRDRRLPLLVLAVLLHAGFNAVPLLLQPHLEPGLATTWLLELALTVAAVVLAAVVWLVVRARTAEPAPATVGGAGE</sequence>
<dbReference type="RefSeq" id="WP_156609351.1">
    <property type="nucleotide sequence ID" value="NZ_WPCU01000005.1"/>
</dbReference>
<dbReference type="EMBL" id="WPCU01000005">
    <property type="protein sequence ID" value="MVA75830.1"/>
    <property type="molecule type" value="Genomic_DNA"/>
</dbReference>
<evidence type="ECO:0000313" key="3">
    <source>
        <dbReference type="Proteomes" id="UP000435304"/>
    </source>
</evidence>
<feature type="transmembrane region" description="Helical" evidence="1">
    <location>
        <begin position="38"/>
        <end position="55"/>
    </location>
</feature>
<feature type="transmembrane region" description="Helical" evidence="1">
    <location>
        <begin position="6"/>
        <end position="31"/>
    </location>
</feature>
<keyword evidence="2" id="KW-0482">Metalloprotease</keyword>
<protein>
    <submittedName>
        <fullName evidence="2">YhfC family intramembrane metalloprotease</fullName>
    </submittedName>
</protein>
<evidence type="ECO:0000313" key="2">
    <source>
        <dbReference type="EMBL" id="MVA75830.1"/>
    </source>
</evidence>
<keyword evidence="1" id="KW-0812">Transmembrane</keyword>
<dbReference type="Pfam" id="PF10086">
    <property type="entry name" value="YhfC"/>
    <property type="match status" value="1"/>
</dbReference>
<feature type="transmembrane region" description="Helical" evidence="1">
    <location>
        <begin position="183"/>
        <end position="200"/>
    </location>
</feature>
<comment type="caution">
    <text evidence="2">The sequence shown here is derived from an EMBL/GenBank/DDBJ whole genome shotgun (WGS) entry which is preliminary data.</text>
</comment>
<feature type="transmembrane region" description="Helical" evidence="1">
    <location>
        <begin position="67"/>
        <end position="89"/>
    </location>
</feature>
<feature type="transmembrane region" description="Helical" evidence="1">
    <location>
        <begin position="124"/>
        <end position="142"/>
    </location>
</feature>
<dbReference type="Proteomes" id="UP000435304">
    <property type="component" value="Unassembled WGS sequence"/>
</dbReference>
<dbReference type="InterPro" id="IPR011397">
    <property type="entry name" value="YhfC"/>
</dbReference>
<reference evidence="2 3" key="1">
    <citation type="submission" date="2019-12" db="EMBL/GenBank/DDBJ databases">
        <title>Auraticoccus cholistani sp. nov., an actinomycete isolated from soil of Cholistan desert.</title>
        <authorList>
            <person name="Cheema M.T."/>
        </authorList>
    </citation>
    <scope>NUCLEOTIDE SEQUENCE [LARGE SCALE GENOMIC DNA]</scope>
    <source>
        <strain evidence="2 3">F435</strain>
    </source>
</reference>
<dbReference type="AlphaFoldDB" id="A0A6A9V0R2"/>
<evidence type="ECO:0000256" key="1">
    <source>
        <dbReference type="SAM" id="Phobius"/>
    </source>
</evidence>
<keyword evidence="1" id="KW-0472">Membrane</keyword>